<dbReference type="PANTHER" id="PTHR21859:SF12">
    <property type="entry name" value="SPERMATOGENESIS-ASSOCIATED PROTEIN 31D1"/>
    <property type="match status" value="1"/>
</dbReference>
<feature type="domain" description="SPATA31" evidence="7">
    <location>
        <begin position="366"/>
        <end position="611"/>
    </location>
</feature>
<dbReference type="PANTHER" id="PTHR21859">
    <property type="entry name" value="ACROSOME-SPECIFIC PROTEIN"/>
    <property type="match status" value="1"/>
</dbReference>
<keyword evidence="2" id="KW-0812">Transmembrane</keyword>
<evidence type="ECO:0000256" key="2">
    <source>
        <dbReference type="ARBA" id="ARBA00022692"/>
    </source>
</evidence>
<keyword evidence="10" id="KW-1185">Reference proteome</keyword>
<evidence type="ECO:0000256" key="4">
    <source>
        <dbReference type="ARBA" id="ARBA00023136"/>
    </source>
</evidence>
<dbReference type="Pfam" id="PF15371">
    <property type="entry name" value="DUF4599"/>
    <property type="match status" value="1"/>
</dbReference>
<feature type="region of interest" description="Disordered" evidence="6">
    <location>
        <begin position="237"/>
        <end position="256"/>
    </location>
</feature>
<evidence type="ECO:0000259" key="7">
    <source>
        <dbReference type="Pfam" id="PF14650"/>
    </source>
</evidence>
<dbReference type="InParanoid" id="G3U8N7"/>
<protein>
    <recommendedName>
        <fullName evidence="11">DUF4599 domain-containing protein</fullName>
    </recommendedName>
</protein>
<feature type="domain" description="SPATA31-like" evidence="8">
    <location>
        <begin position="66"/>
        <end position="151"/>
    </location>
</feature>
<dbReference type="Ensembl" id="ENSLAFT00000035395.1">
    <property type="protein sequence ID" value="ENSLAFP00000024195.1"/>
    <property type="gene ID" value="ENSLAFG00000030525.1"/>
</dbReference>
<dbReference type="InterPro" id="IPR027970">
    <property type="entry name" value="SPATA31-like"/>
</dbReference>
<dbReference type="Proteomes" id="UP000007646">
    <property type="component" value="Unassembled WGS sequence"/>
</dbReference>
<keyword evidence="4" id="KW-0472">Membrane</keyword>
<evidence type="ECO:0000256" key="3">
    <source>
        <dbReference type="ARBA" id="ARBA00022989"/>
    </source>
</evidence>
<dbReference type="GO" id="GO:0016020">
    <property type="term" value="C:membrane"/>
    <property type="evidence" value="ECO:0007669"/>
    <property type="project" value="UniProtKB-SubCell"/>
</dbReference>
<dbReference type="AlphaFoldDB" id="G3U8N7"/>
<name>G3U8N7_LOXAF</name>
<reference evidence="9" key="3">
    <citation type="submission" date="2025-09" db="UniProtKB">
        <authorList>
            <consortium name="Ensembl"/>
        </authorList>
    </citation>
    <scope>IDENTIFICATION</scope>
    <source>
        <strain evidence="9">Isolate ISIS603380</strain>
    </source>
</reference>
<reference evidence="9 10" key="1">
    <citation type="submission" date="2009-06" db="EMBL/GenBank/DDBJ databases">
        <title>The Genome Sequence of Loxodonta africana (African elephant).</title>
        <authorList>
            <person name="Di Palma F."/>
            <person name="Heiman D."/>
            <person name="Young S."/>
            <person name="Johnson J."/>
            <person name="Lander E.S."/>
            <person name="Lindblad-Toh K."/>
        </authorList>
    </citation>
    <scope>NUCLEOTIDE SEQUENCE [LARGE SCALE GENOMIC DNA]</scope>
    <source>
        <strain evidence="9 10">Isolate ISIS603380</strain>
    </source>
</reference>
<evidence type="ECO:0000313" key="10">
    <source>
        <dbReference type="Proteomes" id="UP000007646"/>
    </source>
</evidence>
<feature type="region of interest" description="Disordered" evidence="6">
    <location>
        <begin position="154"/>
        <end position="229"/>
    </location>
</feature>
<dbReference type="eggNOG" id="ENOG502SH7F">
    <property type="taxonomic scope" value="Eukaryota"/>
</dbReference>
<comment type="similarity">
    <text evidence="5">Belongs to the SPATA31 family.</text>
</comment>
<dbReference type="OMA" id="CACHHAP"/>
<proteinExistence type="inferred from homology"/>
<evidence type="ECO:0000256" key="1">
    <source>
        <dbReference type="ARBA" id="ARBA00004167"/>
    </source>
</evidence>
<organism evidence="9 10">
    <name type="scientific">Loxodonta africana</name>
    <name type="common">African elephant</name>
    <dbReference type="NCBI Taxonomy" id="9785"/>
    <lineage>
        <taxon>Eukaryota</taxon>
        <taxon>Metazoa</taxon>
        <taxon>Chordata</taxon>
        <taxon>Craniata</taxon>
        <taxon>Vertebrata</taxon>
        <taxon>Euteleostomi</taxon>
        <taxon>Mammalia</taxon>
        <taxon>Eutheria</taxon>
        <taxon>Afrotheria</taxon>
        <taxon>Proboscidea</taxon>
        <taxon>Elephantidae</taxon>
        <taxon>Loxodonta</taxon>
    </lineage>
</organism>
<sequence length="612" mass="68404">METVLSFLNSHPEPTLSFGSTSSASDPTFTFLCRLGFLLLLLCYLLWNLYFPTWWNNKGIKKHHGRVKRRKNRSLTGCKAYEMEVKKARTLLSLLKGPLGQHHDTIRLRQMLCPDPSCEVCNRTTAEVSQLLFGEPVEDAASCVSPVAPTVPVTESSFPLAPSAQPPKDPIPSSLPLSSLLSQDLKTPLVDSLSPSPLGDSLPPEPVSPLDSTFPVNHFPPQSHASSPFLLQHTPSVDHVPQPDSSLTLNKSPGGLAPYSPTVTGTNRSEFSWPAHAKEQLPSTLTQCDVNKEAPALYPSEVSLRSLATNSEASNLSFLSPDVLALLERQKEKIKNKAVPDHLRPDDQLKHNLAASVPFQGMEGNQESPYPKTFGDHVHPQHVQLFWGLPSLHSESLASMVVSTGYSSDFVYFNRLPLSLSLPEIQPQTLSQSLHLHHTWVQFQAHLQSQLQNLPPSPPNNEEQSLSQETVDCLEQHVLQKQLENVLGIPPVVQKSQEAFCPPAPNFPQHHQHYQAHAPITIIPGNFPLSSEVRKLLEHHLRKRLIQHRWGLPRRIRESLLLMRPPDEFPEISESKSTYGLTWIREFNSQTSMDLNGEGLSRRRSFYERSLE</sequence>
<evidence type="ECO:0000313" key="9">
    <source>
        <dbReference type="Ensembl" id="ENSLAFP00000024195.1"/>
    </source>
</evidence>
<feature type="compositionally biased region" description="Low complexity" evidence="6">
    <location>
        <begin position="171"/>
        <end position="202"/>
    </location>
</feature>
<evidence type="ECO:0008006" key="11">
    <source>
        <dbReference type="Google" id="ProtNLM"/>
    </source>
</evidence>
<dbReference type="GeneTree" id="ENSGT00950000183043"/>
<evidence type="ECO:0000256" key="5">
    <source>
        <dbReference type="ARBA" id="ARBA00035009"/>
    </source>
</evidence>
<accession>G3U8N7</accession>
<evidence type="ECO:0000256" key="6">
    <source>
        <dbReference type="SAM" id="MobiDB-lite"/>
    </source>
</evidence>
<reference evidence="9" key="2">
    <citation type="submission" date="2025-08" db="UniProtKB">
        <authorList>
            <consortium name="Ensembl"/>
        </authorList>
    </citation>
    <scope>IDENTIFICATION</scope>
    <source>
        <strain evidence="9">Isolate ISIS603380</strain>
    </source>
</reference>
<comment type="subcellular location">
    <subcellularLocation>
        <location evidence="1">Membrane</location>
        <topology evidence="1">Single-pass membrane protein</topology>
    </subcellularLocation>
</comment>
<keyword evidence="3" id="KW-1133">Transmembrane helix</keyword>
<dbReference type="Pfam" id="PF14650">
    <property type="entry name" value="FAM75"/>
    <property type="match status" value="1"/>
</dbReference>
<evidence type="ECO:0000259" key="8">
    <source>
        <dbReference type="Pfam" id="PF15371"/>
    </source>
</evidence>
<dbReference type="HOGENOM" id="CLU_007854_1_0_1"/>
<dbReference type="InterPro" id="IPR039509">
    <property type="entry name" value="SPATA31"/>
</dbReference>